<protein>
    <recommendedName>
        <fullName evidence="2">WxL domain-containing protein</fullName>
    </recommendedName>
</protein>
<keyword evidence="1" id="KW-0732">Signal</keyword>
<dbReference type="Proteomes" id="UP000199749">
    <property type="component" value="Chromosome"/>
</dbReference>
<dbReference type="EMBL" id="CP022474">
    <property type="protein sequence ID" value="ASN59277.1"/>
    <property type="molecule type" value="Genomic_DNA"/>
</dbReference>
<feature type="signal peptide" evidence="1">
    <location>
        <begin position="1"/>
        <end position="20"/>
    </location>
</feature>
<gene>
    <name evidence="3" type="ORF">CG419_00905</name>
</gene>
<dbReference type="RefSeq" id="WP_089556218.1">
    <property type="nucleotide sequence ID" value="NZ_CP022474.1"/>
</dbReference>
<name>A0AAC9UMD3_LATCU</name>
<dbReference type="AlphaFoldDB" id="A0AAC9UMD3"/>
<evidence type="ECO:0000256" key="1">
    <source>
        <dbReference type="SAM" id="SignalP"/>
    </source>
</evidence>
<proteinExistence type="predicted"/>
<accession>A0AAC9UMD3</accession>
<evidence type="ECO:0000313" key="4">
    <source>
        <dbReference type="Proteomes" id="UP000199749"/>
    </source>
</evidence>
<sequence length="220" mass="23096">MKQTQFVLFATITLAGATLANTVGVKAADTSDLKVSAKTTAQFTVKAGELQLDSAPDFNFGKDIDIPTIMQGDLTQVTQGGNSVEGDSDSHIAATAPESKLNSETDTLQVKDYRGADSNWTLFASMGDFVNTTDENSKATGVLTLKATGTSLENSTIDNKNQVIMSSKNIAPALLGATTTTAQFKAGSTVKLSNQTRIKAGTYNAAITWTLMDGLRDAVA</sequence>
<reference evidence="3 4" key="1">
    <citation type="submission" date="2017-07" db="EMBL/GenBank/DDBJ databases">
        <title>Lactobacillus curvatus MRS6 whole genome.</title>
        <authorList>
            <person name="Jans C."/>
            <person name="Lagler S."/>
            <person name="Lacroix C."/>
            <person name="Meile L."/>
            <person name="Stevens M.J.A."/>
        </authorList>
    </citation>
    <scope>NUCLEOTIDE SEQUENCE [LARGE SCALE GENOMIC DNA]</scope>
    <source>
        <strain evidence="3 4">MRS6</strain>
    </source>
</reference>
<feature type="chain" id="PRO_5041975154" description="WxL domain-containing protein" evidence="1">
    <location>
        <begin position="21"/>
        <end position="220"/>
    </location>
</feature>
<organism evidence="3 4">
    <name type="scientific">Latilactobacillus curvatus</name>
    <name type="common">Lactobacillus curvatus</name>
    <dbReference type="NCBI Taxonomy" id="28038"/>
    <lineage>
        <taxon>Bacteria</taxon>
        <taxon>Bacillati</taxon>
        <taxon>Bacillota</taxon>
        <taxon>Bacilli</taxon>
        <taxon>Lactobacillales</taxon>
        <taxon>Lactobacillaceae</taxon>
        <taxon>Latilactobacillus</taxon>
    </lineage>
</organism>
<feature type="domain" description="WxL" evidence="2">
    <location>
        <begin position="44"/>
        <end position="213"/>
    </location>
</feature>
<evidence type="ECO:0000259" key="2">
    <source>
        <dbReference type="Pfam" id="PF13731"/>
    </source>
</evidence>
<evidence type="ECO:0000313" key="3">
    <source>
        <dbReference type="EMBL" id="ASN59277.1"/>
    </source>
</evidence>
<dbReference type="InterPro" id="IPR027994">
    <property type="entry name" value="WxL_dom"/>
</dbReference>
<dbReference type="Pfam" id="PF13731">
    <property type="entry name" value="WxL"/>
    <property type="match status" value="1"/>
</dbReference>